<sequence length="220" mass="24743">MARRYKLVPESLYQRLVKPAEDEEHEETLEDKRDAILRQNIPDDLKVLLYSNAARDLSLKKIKRREKPLMVKNVESKEPPSTDTNTASTPSLASLLNNNKKALDLDQFLKTNSITHNEKMELVVNGAAIPNTNYAMVIKGIQNHYVGFQPGMNQVLNALKSIPDGLYSKAVIAKYMPTLLPIPSFSKASSSTPPPTASRKKVITSKRRNTTWHSFNLNQS</sequence>
<feature type="compositionally biased region" description="Polar residues" evidence="1">
    <location>
        <begin position="81"/>
        <end position="90"/>
    </location>
</feature>
<dbReference type="EMBL" id="CAXLJM020000007">
    <property type="protein sequence ID" value="CAL8072065.1"/>
    <property type="molecule type" value="Genomic_DNA"/>
</dbReference>
<name>A0ABP1PNH3_9HEXA</name>
<evidence type="ECO:0000313" key="2">
    <source>
        <dbReference type="EMBL" id="CAL8072065.1"/>
    </source>
</evidence>
<organism evidence="2 3">
    <name type="scientific">Orchesella dallaii</name>
    <dbReference type="NCBI Taxonomy" id="48710"/>
    <lineage>
        <taxon>Eukaryota</taxon>
        <taxon>Metazoa</taxon>
        <taxon>Ecdysozoa</taxon>
        <taxon>Arthropoda</taxon>
        <taxon>Hexapoda</taxon>
        <taxon>Collembola</taxon>
        <taxon>Entomobryomorpha</taxon>
        <taxon>Entomobryoidea</taxon>
        <taxon>Orchesellidae</taxon>
        <taxon>Orchesellinae</taxon>
        <taxon>Orchesella</taxon>
    </lineage>
</organism>
<dbReference type="Proteomes" id="UP001642540">
    <property type="component" value="Unassembled WGS sequence"/>
</dbReference>
<accession>A0ABP1PNH3</accession>
<reference evidence="2 3" key="1">
    <citation type="submission" date="2024-08" db="EMBL/GenBank/DDBJ databases">
        <authorList>
            <person name="Cucini C."/>
            <person name="Frati F."/>
        </authorList>
    </citation>
    <scope>NUCLEOTIDE SEQUENCE [LARGE SCALE GENOMIC DNA]</scope>
</reference>
<keyword evidence="3" id="KW-1185">Reference proteome</keyword>
<feature type="region of interest" description="Disordered" evidence="1">
    <location>
        <begin position="70"/>
        <end position="92"/>
    </location>
</feature>
<evidence type="ECO:0000313" key="3">
    <source>
        <dbReference type="Proteomes" id="UP001642540"/>
    </source>
</evidence>
<gene>
    <name evidence="2" type="ORF">ODALV1_LOCUS1983</name>
</gene>
<proteinExistence type="predicted"/>
<evidence type="ECO:0000256" key="1">
    <source>
        <dbReference type="SAM" id="MobiDB-lite"/>
    </source>
</evidence>
<protein>
    <submittedName>
        <fullName evidence="2">Uncharacterized protein</fullName>
    </submittedName>
</protein>
<comment type="caution">
    <text evidence="2">The sequence shown here is derived from an EMBL/GenBank/DDBJ whole genome shotgun (WGS) entry which is preliminary data.</text>
</comment>